<dbReference type="GO" id="GO:0003676">
    <property type="term" value="F:nucleic acid binding"/>
    <property type="evidence" value="ECO:0007669"/>
    <property type="project" value="InterPro"/>
</dbReference>
<dbReference type="PANTHER" id="PTHR46060">
    <property type="entry name" value="MARINER MOS1 TRANSPOSASE-LIKE PROTEIN"/>
    <property type="match status" value="1"/>
</dbReference>
<comment type="caution">
    <text evidence="2">The sequence shown here is derived from an EMBL/GenBank/DDBJ whole genome shotgun (WGS) entry which is preliminary data.</text>
</comment>
<dbReference type="Proteomes" id="UP000719412">
    <property type="component" value="Unassembled WGS sequence"/>
</dbReference>
<proteinExistence type="predicted"/>
<evidence type="ECO:0000256" key="1">
    <source>
        <dbReference type="SAM" id="MobiDB-lite"/>
    </source>
</evidence>
<evidence type="ECO:0000313" key="3">
    <source>
        <dbReference type="Proteomes" id="UP000719412"/>
    </source>
</evidence>
<name>A0A8J6LDD3_TENMO</name>
<evidence type="ECO:0008006" key="4">
    <source>
        <dbReference type="Google" id="ProtNLM"/>
    </source>
</evidence>
<reference evidence="2" key="1">
    <citation type="journal article" date="2020" name="J Insects Food Feed">
        <title>The yellow mealworm (Tenebrio molitor) genome: a resource for the emerging insects as food and feed industry.</title>
        <authorList>
            <person name="Eriksson T."/>
            <person name="Andere A."/>
            <person name="Kelstrup H."/>
            <person name="Emery V."/>
            <person name="Picard C."/>
        </authorList>
    </citation>
    <scope>NUCLEOTIDE SEQUENCE</scope>
    <source>
        <strain evidence="2">Stoneville</strain>
        <tissue evidence="2">Whole head</tissue>
    </source>
</reference>
<gene>
    <name evidence="2" type="ORF">GEV33_004487</name>
</gene>
<dbReference type="EMBL" id="JABDTM020017946">
    <property type="protein sequence ID" value="KAH0818304.1"/>
    <property type="molecule type" value="Genomic_DNA"/>
</dbReference>
<sequence length="236" mass="27058">MTEVDQKVIEILGKDSMSVNGIGVDDTLESTEEEVFQLDAEISAVEYLMQNSEEIVALRSPTPAEVPQNTENQRVNKKKKSEPPTDMEAPGRSIEVTTDEMIHKIHDIVLVDRRMNIREIVEIVGISSEPVQNIVHEYLGMTKLSARWVPRLLTVDNNRNRMTTSKQCFELFKSNPKKFLRRFVTVDETWIPSLHARNERRVKTVDITRQTITKEGKDNSIGRKGHRSPFSRTEKA</sequence>
<feature type="region of interest" description="Disordered" evidence="1">
    <location>
        <begin position="211"/>
        <end position="236"/>
    </location>
</feature>
<organism evidence="2 3">
    <name type="scientific">Tenebrio molitor</name>
    <name type="common">Yellow mealworm beetle</name>
    <dbReference type="NCBI Taxonomy" id="7067"/>
    <lineage>
        <taxon>Eukaryota</taxon>
        <taxon>Metazoa</taxon>
        <taxon>Ecdysozoa</taxon>
        <taxon>Arthropoda</taxon>
        <taxon>Hexapoda</taxon>
        <taxon>Insecta</taxon>
        <taxon>Pterygota</taxon>
        <taxon>Neoptera</taxon>
        <taxon>Endopterygota</taxon>
        <taxon>Coleoptera</taxon>
        <taxon>Polyphaga</taxon>
        <taxon>Cucujiformia</taxon>
        <taxon>Tenebrionidae</taxon>
        <taxon>Tenebrio</taxon>
    </lineage>
</organism>
<keyword evidence="3" id="KW-1185">Reference proteome</keyword>
<protein>
    <recommendedName>
        <fullName evidence="4">Histone-lysine N-methyltransferase SETMAR</fullName>
    </recommendedName>
</protein>
<dbReference type="InterPro" id="IPR052709">
    <property type="entry name" value="Transposase-MT_Hybrid"/>
</dbReference>
<feature type="compositionally biased region" description="Basic and acidic residues" evidence="1">
    <location>
        <begin position="211"/>
        <end position="221"/>
    </location>
</feature>
<dbReference type="AlphaFoldDB" id="A0A8J6LDD3"/>
<dbReference type="Gene3D" id="3.30.420.10">
    <property type="entry name" value="Ribonuclease H-like superfamily/Ribonuclease H"/>
    <property type="match status" value="1"/>
</dbReference>
<evidence type="ECO:0000313" key="2">
    <source>
        <dbReference type="EMBL" id="KAH0818304.1"/>
    </source>
</evidence>
<accession>A0A8J6LDD3</accession>
<dbReference type="PANTHER" id="PTHR46060:SF1">
    <property type="entry name" value="MARINER MOS1 TRANSPOSASE-LIKE PROTEIN"/>
    <property type="match status" value="1"/>
</dbReference>
<dbReference type="InterPro" id="IPR036397">
    <property type="entry name" value="RNaseH_sf"/>
</dbReference>
<feature type="region of interest" description="Disordered" evidence="1">
    <location>
        <begin position="61"/>
        <end position="91"/>
    </location>
</feature>
<reference evidence="2" key="2">
    <citation type="submission" date="2021-08" db="EMBL/GenBank/DDBJ databases">
        <authorList>
            <person name="Eriksson T."/>
        </authorList>
    </citation>
    <scope>NUCLEOTIDE SEQUENCE</scope>
    <source>
        <strain evidence="2">Stoneville</strain>
        <tissue evidence="2">Whole head</tissue>
    </source>
</reference>